<dbReference type="InterPro" id="IPR017473">
    <property type="entry name" value="Undecaprenyl-P_gluc_Ptfrase"/>
</dbReference>
<evidence type="ECO:0000256" key="1">
    <source>
        <dbReference type="ARBA" id="ARBA00004141"/>
    </source>
</evidence>
<protein>
    <submittedName>
        <fullName evidence="9">Undecaprenyl-phosphate glucose phosphotransferase</fullName>
        <ecNumber evidence="9">2.7.8.31</ecNumber>
    </submittedName>
</protein>
<keyword evidence="6 7" id="KW-0472">Membrane</keyword>
<feature type="domain" description="Bacterial sugar transferase" evidence="8">
    <location>
        <begin position="315"/>
        <end position="499"/>
    </location>
</feature>
<dbReference type="Pfam" id="PF13727">
    <property type="entry name" value="CoA_binding_3"/>
    <property type="match status" value="1"/>
</dbReference>
<comment type="similarity">
    <text evidence="2">Belongs to the bacterial sugar transferase family.</text>
</comment>
<evidence type="ECO:0000256" key="2">
    <source>
        <dbReference type="ARBA" id="ARBA00006464"/>
    </source>
</evidence>
<feature type="transmembrane region" description="Helical" evidence="7">
    <location>
        <begin position="320"/>
        <end position="341"/>
    </location>
</feature>
<evidence type="ECO:0000256" key="4">
    <source>
        <dbReference type="ARBA" id="ARBA00022692"/>
    </source>
</evidence>
<dbReference type="EMBL" id="CP039543">
    <property type="protein sequence ID" value="QJT11092.1"/>
    <property type="molecule type" value="Genomic_DNA"/>
</dbReference>
<dbReference type="NCBIfam" id="TIGR03023">
    <property type="entry name" value="WcaJ_sugtrans"/>
    <property type="match status" value="1"/>
</dbReference>
<name>A0ABX6NKF9_9BACT</name>
<dbReference type="Gene3D" id="3.40.50.720">
    <property type="entry name" value="NAD(P)-binding Rossmann-like Domain"/>
    <property type="match status" value="1"/>
</dbReference>
<evidence type="ECO:0000256" key="7">
    <source>
        <dbReference type="SAM" id="Phobius"/>
    </source>
</evidence>
<dbReference type="InterPro" id="IPR003362">
    <property type="entry name" value="Bact_transf"/>
</dbReference>
<sequence length="504" mass="55969">MESLRGLPGYSLKSLTKPPLNKVAWRLRNEAYQGTRFRGGIMNRIDNPYQHLALSALQVGDAVLAGGLFYAFWKMHVIPVGTEMEYQVLTLLIAFAAPASMSLSGAYRRWRTSSVFAELRSVATGCIILFIGLAVAGALLKVNQIYSRVLFGEWFLTWSATLLLARALVRNVLRVVRKRGGNIRKAVVVGAGNTSKRIAEAIASEPGLGIRLLGLFDDSKGGQQDTLPVLGTTKEVLEYVNREKVDIVYISLPMRKEAKIRRVVGALSDSTASVYIAPDMFSYGLLLSGQTDYLGGTPTIALWESPFHGVSSIIKRLSDIVLSSVILFLISPLMLAIALAVKLSSKGPVFFVQWRYGLNGEPIRVFKFRTMRVMEDGYEFVQAVRDDPRVTRVGAFLRKTSLDELPQFINVLLGTMSVVGPRPHAVSMNEEYRKLIAGYMLRHKIKPGITGLAQVNGYRGETDTVDKMEGRVRFDLEYIRKWSLLLDLIIIGKTIKHCVTADAY</sequence>
<dbReference type="PANTHER" id="PTHR30576:SF21">
    <property type="entry name" value="UDP-GLUCOSE:UNDECAPRENYL-PHOSPHATE GLUCOSE-1-PHOSPHATE TRANSFERASE"/>
    <property type="match status" value="1"/>
</dbReference>
<feature type="transmembrane region" description="Helical" evidence="7">
    <location>
        <begin position="145"/>
        <end position="169"/>
    </location>
</feature>
<feature type="transmembrane region" description="Helical" evidence="7">
    <location>
        <begin position="88"/>
        <end position="107"/>
    </location>
</feature>
<dbReference type="SUPFAM" id="SSF51735">
    <property type="entry name" value="NAD(P)-binding Rossmann-fold domains"/>
    <property type="match status" value="1"/>
</dbReference>
<keyword evidence="4 7" id="KW-0812">Transmembrane</keyword>
<dbReference type="Pfam" id="PF02397">
    <property type="entry name" value="Bac_transf"/>
    <property type="match status" value="1"/>
</dbReference>
<organism evidence="9 10">
    <name type="scientific">Oceanidesulfovibrio marinus</name>
    <dbReference type="NCBI Taxonomy" id="370038"/>
    <lineage>
        <taxon>Bacteria</taxon>
        <taxon>Pseudomonadati</taxon>
        <taxon>Thermodesulfobacteriota</taxon>
        <taxon>Desulfovibrionia</taxon>
        <taxon>Desulfovibrionales</taxon>
        <taxon>Desulfovibrionaceae</taxon>
        <taxon>Oceanidesulfovibrio</taxon>
    </lineage>
</organism>
<evidence type="ECO:0000256" key="6">
    <source>
        <dbReference type="ARBA" id="ARBA00023136"/>
    </source>
</evidence>
<dbReference type="EC" id="2.7.8.31" evidence="9"/>
<accession>A0ABX6NKF9</accession>
<proteinExistence type="inferred from homology"/>
<dbReference type="InterPro" id="IPR036291">
    <property type="entry name" value="NAD(P)-bd_dom_sf"/>
</dbReference>
<evidence type="ECO:0000259" key="8">
    <source>
        <dbReference type="Pfam" id="PF02397"/>
    </source>
</evidence>
<dbReference type="PANTHER" id="PTHR30576">
    <property type="entry name" value="COLANIC BIOSYNTHESIS UDP-GLUCOSE LIPID CARRIER TRANSFERASE"/>
    <property type="match status" value="1"/>
</dbReference>
<dbReference type="Proteomes" id="UP000503251">
    <property type="component" value="Chromosome"/>
</dbReference>
<feature type="transmembrane region" description="Helical" evidence="7">
    <location>
        <begin position="52"/>
        <end position="73"/>
    </location>
</feature>
<evidence type="ECO:0000256" key="5">
    <source>
        <dbReference type="ARBA" id="ARBA00022989"/>
    </source>
</evidence>
<keyword evidence="5 7" id="KW-1133">Transmembrane helix</keyword>
<reference evidence="9 10" key="1">
    <citation type="submission" date="2019-04" db="EMBL/GenBank/DDBJ databases">
        <title>Isolation and culture of sulfate reducing bacteria from the cold seep of the South China Sea.</title>
        <authorList>
            <person name="Sun C."/>
            <person name="Liu R."/>
        </authorList>
    </citation>
    <scope>NUCLEOTIDE SEQUENCE [LARGE SCALE GENOMIC DNA]</scope>
    <source>
        <strain evidence="9 10">CS1</strain>
    </source>
</reference>
<comment type="subcellular location">
    <subcellularLocation>
        <location evidence="1">Membrane</location>
        <topology evidence="1">Multi-pass membrane protein</topology>
    </subcellularLocation>
</comment>
<dbReference type="GO" id="GO:0089702">
    <property type="term" value="F:undecaprenyl-phosphate glucose phosphotransferase activity"/>
    <property type="evidence" value="ECO:0007669"/>
    <property type="project" value="UniProtKB-EC"/>
</dbReference>
<gene>
    <name evidence="9" type="ORF">E8L03_20205</name>
</gene>
<evidence type="ECO:0000313" key="9">
    <source>
        <dbReference type="EMBL" id="QJT11092.1"/>
    </source>
</evidence>
<evidence type="ECO:0000313" key="10">
    <source>
        <dbReference type="Proteomes" id="UP000503251"/>
    </source>
</evidence>
<feature type="transmembrane region" description="Helical" evidence="7">
    <location>
        <begin position="119"/>
        <end position="139"/>
    </location>
</feature>
<keyword evidence="3 9" id="KW-0808">Transferase</keyword>
<dbReference type="NCBIfam" id="TIGR03025">
    <property type="entry name" value="EPS_sugtrans"/>
    <property type="match status" value="1"/>
</dbReference>
<evidence type="ECO:0000256" key="3">
    <source>
        <dbReference type="ARBA" id="ARBA00022679"/>
    </source>
</evidence>
<dbReference type="InterPro" id="IPR017475">
    <property type="entry name" value="EPS_sugar_tfrase"/>
</dbReference>
<keyword evidence="10" id="KW-1185">Reference proteome</keyword>